<gene>
    <name evidence="15" type="ORF">BALG_01734</name>
</gene>
<dbReference type="RefSeq" id="WP_002964622.1">
    <property type="nucleotide sequence ID" value="NZ_EQ999546.1"/>
</dbReference>
<comment type="subcellular location">
    <subcellularLocation>
        <location evidence="1">Cell membrane</location>
        <topology evidence="1">Single-pass membrane protein</topology>
    </subcellularLocation>
</comment>
<evidence type="ECO:0000256" key="9">
    <source>
        <dbReference type="ARBA" id="ARBA00023026"/>
    </source>
</evidence>
<keyword evidence="9" id="KW-0843">Virulence</keyword>
<accession>A0A0E1X5P0</accession>
<feature type="chain" id="PRO_5002389192" description="Lectin-like protein BA14k" evidence="14">
    <location>
        <begin position="26"/>
        <end position="170"/>
    </location>
</feature>
<dbReference type="GO" id="GO:0030246">
    <property type="term" value="F:carbohydrate binding"/>
    <property type="evidence" value="ECO:0007669"/>
    <property type="project" value="UniProtKB-KW"/>
</dbReference>
<comment type="similarity">
    <text evidence="2">Belongs to the BA14k family.</text>
</comment>
<dbReference type="Proteomes" id="UP000004659">
    <property type="component" value="Unassembled WGS sequence"/>
</dbReference>
<evidence type="ECO:0000313" key="15">
    <source>
        <dbReference type="EMBL" id="EEZ31614.1"/>
    </source>
</evidence>
<evidence type="ECO:0000256" key="4">
    <source>
        <dbReference type="ARBA" id="ARBA00022475"/>
    </source>
</evidence>
<feature type="signal peptide" evidence="14">
    <location>
        <begin position="1"/>
        <end position="25"/>
    </location>
</feature>
<evidence type="ECO:0000256" key="10">
    <source>
        <dbReference type="ARBA" id="ARBA00023136"/>
    </source>
</evidence>
<dbReference type="HOGENOM" id="CLU_095224_1_0_5"/>
<proteinExistence type="inferred from homology"/>
<dbReference type="Pfam" id="PF07886">
    <property type="entry name" value="BA14K"/>
    <property type="match status" value="1"/>
</dbReference>
<evidence type="ECO:0000256" key="7">
    <source>
        <dbReference type="ARBA" id="ARBA00022734"/>
    </source>
</evidence>
<evidence type="ECO:0000256" key="2">
    <source>
        <dbReference type="ARBA" id="ARBA00010270"/>
    </source>
</evidence>
<evidence type="ECO:0000256" key="1">
    <source>
        <dbReference type="ARBA" id="ARBA00004162"/>
    </source>
</evidence>
<dbReference type="AlphaFoldDB" id="A0A0E1X5P0"/>
<evidence type="ECO:0000256" key="3">
    <source>
        <dbReference type="ARBA" id="ARBA00020552"/>
    </source>
</evidence>
<feature type="transmembrane region" description="Helical" evidence="13">
    <location>
        <begin position="74"/>
        <end position="93"/>
    </location>
</feature>
<comment type="function">
    <text evidence="11">Has immunoglobulin-binding and hemagglutination properties, and can bind to mannose. Essential for virulence. May be involved in LPS biosynthesis or polysaccharide transport.</text>
</comment>
<sequence length="170" mass="18831">MNRFLKITILAAASLATVAAPLATASADSWSRHSWESKTWKRDSWGPGHWESRSTERGWSRSHSHHSSRSNNDALAAGVIGLAAGALLGSVLSQPRTTYIQPMPVYAAPPPPPPPAYYPAAPTRNVVYRAGYEPWSRGWYQYCSGRYRSFNPKTGTYRGYDGRDHFCTAN</sequence>
<keyword evidence="10 13" id="KW-0472">Membrane</keyword>
<evidence type="ECO:0000256" key="11">
    <source>
        <dbReference type="ARBA" id="ARBA00025321"/>
    </source>
</evidence>
<keyword evidence="6 14" id="KW-0732">Signal</keyword>
<feature type="compositionally biased region" description="Basic and acidic residues" evidence="12">
    <location>
        <begin position="39"/>
        <end position="59"/>
    </location>
</feature>
<evidence type="ECO:0000256" key="8">
    <source>
        <dbReference type="ARBA" id="ARBA00022989"/>
    </source>
</evidence>
<keyword evidence="4" id="KW-1003">Cell membrane</keyword>
<evidence type="ECO:0000256" key="6">
    <source>
        <dbReference type="ARBA" id="ARBA00022729"/>
    </source>
</evidence>
<evidence type="ECO:0000256" key="12">
    <source>
        <dbReference type="SAM" id="MobiDB-lite"/>
    </source>
</evidence>
<feature type="region of interest" description="Disordered" evidence="12">
    <location>
        <begin position="39"/>
        <end position="70"/>
    </location>
</feature>
<evidence type="ECO:0000256" key="5">
    <source>
        <dbReference type="ARBA" id="ARBA00022692"/>
    </source>
</evidence>
<protein>
    <recommendedName>
        <fullName evidence="3">Lectin-like protein BA14k</fullName>
    </recommendedName>
</protein>
<name>A0A0E1X5P0_9HYPH</name>
<organism evidence="15">
    <name type="scientific">Brucella pinnipedialis M292/94/1</name>
    <dbReference type="NCBI Taxonomy" id="520462"/>
    <lineage>
        <taxon>Bacteria</taxon>
        <taxon>Pseudomonadati</taxon>
        <taxon>Pseudomonadota</taxon>
        <taxon>Alphaproteobacteria</taxon>
        <taxon>Hyphomicrobiales</taxon>
        <taxon>Brucellaceae</taxon>
        <taxon>Brucella/Ochrobactrum group</taxon>
        <taxon>Brucella</taxon>
    </lineage>
</organism>
<dbReference type="GeneID" id="93016202"/>
<keyword evidence="8 13" id="KW-1133">Transmembrane helix</keyword>
<reference evidence="15" key="1">
    <citation type="submission" date="2009-01" db="EMBL/GenBank/DDBJ databases">
        <title>The Genome Sequence of Brucella pinnipedialis M292/94/1.</title>
        <authorList>
            <consortium name="The Broad Institute Genome Sequencing Platform"/>
            <person name="Ward D."/>
            <person name="Young S.K."/>
            <person name="Kodira C.D."/>
            <person name="Zeng Q."/>
            <person name="Koehrsen M."/>
            <person name="Alvarado L."/>
            <person name="Berlin A."/>
            <person name="Borenstein D."/>
            <person name="Chen Z."/>
            <person name="Engels R."/>
            <person name="Freedman E."/>
            <person name="Gellesch M."/>
            <person name="Goldberg J."/>
            <person name="Griggs A."/>
            <person name="Gujja S."/>
            <person name="Heiman D."/>
            <person name="Hepburn T."/>
            <person name="Howarth C."/>
            <person name="Jen D."/>
            <person name="Larson L."/>
            <person name="Lewis B."/>
            <person name="Mehta T."/>
            <person name="Park D."/>
            <person name="Pearson M."/>
            <person name="Roberts A."/>
            <person name="Saif S."/>
            <person name="Shea T."/>
            <person name="Shenoy N."/>
            <person name="Sisk P."/>
            <person name="Stolte C."/>
            <person name="Sykes S."/>
            <person name="Walk T."/>
            <person name="White J."/>
            <person name="Yandava C."/>
            <person name="Whatmore A.M."/>
            <person name="Perrett L.L."/>
            <person name="O'Callaghan D."/>
            <person name="Nusbaum C."/>
            <person name="Galagan J."/>
            <person name="Birren B."/>
        </authorList>
    </citation>
    <scope>NUCLEOTIDE SEQUENCE [LARGE SCALE GENOMIC DNA]</scope>
    <source>
        <strain evidence="15">M292/94/1</strain>
    </source>
</reference>
<evidence type="ECO:0000256" key="13">
    <source>
        <dbReference type="SAM" id="Phobius"/>
    </source>
</evidence>
<keyword evidence="5 13" id="KW-0812">Transmembrane</keyword>
<evidence type="ECO:0000256" key="14">
    <source>
        <dbReference type="SAM" id="SignalP"/>
    </source>
</evidence>
<dbReference type="EMBL" id="EQ999546">
    <property type="protein sequence ID" value="EEZ31614.1"/>
    <property type="molecule type" value="Genomic_DNA"/>
</dbReference>
<dbReference type="InterPro" id="IPR012413">
    <property type="entry name" value="BA14K"/>
</dbReference>
<dbReference type="GO" id="GO:0005886">
    <property type="term" value="C:plasma membrane"/>
    <property type="evidence" value="ECO:0007669"/>
    <property type="project" value="UniProtKB-SubCell"/>
</dbReference>
<keyword evidence="7" id="KW-0430">Lectin</keyword>